<dbReference type="GO" id="GO:0043953">
    <property type="term" value="P:protein transport by the Tat complex"/>
    <property type="evidence" value="ECO:0007669"/>
    <property type="project" value="TreeGrafter"/>
</dbReference>
<feature type="transmembrane region" description="Helical" evidence="6">
    <location>
        <begin position="132"/>
        <end position="158"/>
    </location>
</feature>
<dbReference type="Pfam" id="PF00902">
    <property type="entry name" value="TatC"/>
    <property type="match status" value="1"/>
</dbReference>
<reference evidence="7" key="2">
    <citation type="journal article" date="2015" name="Mitochondrial DNA">
        <title>The complete mitochondrial genome of the rare and endangered Orthotrichum rogeri (Orthotrichaceae, Bryophyta).</title>
        <authorList>
            <person name="Jakub S."/>
            <person name="Szczecinska M."/>
            <person name="Kulik T."/>
            <person name="Myszczynski K."/>
            <person name="Slipiko M."/>
            <person name="Wolosz K."/>
            <person name="Plasek V."/>
        </authorList>
    </citation>
    <scope>NUCLEOTIDE SEQUENCE</scope>
</reference>
<reference evidence="7" key="1">
    <citation type="submission" date="2014-10" db="EMBL/GenBank/DDBJ databases">
        <authorList>
            <person name="Seo M.-J."/>
            <person name="Seok Y.J."/>
            <person name="Cha I.-T."/>
        </authorList>
    </citation>
    <scope>NUCLEOTIDE SEQUENCE</scope>
</reference>
<evidence type="ECO:0000256" key="4">
    <source>
        <dbReference type="ARBA" id="ARBA00022989"/>
    </source>
</evidence>
<keyword evidence="4 6" id="KW-1133">Transmembrane helix</keyword>
<dbReference type="EMBL" id="KM873610">
    <property type="protein sequence ID" value="AJD22429.1"/>
    <property type="molecule type" value="Genomic_DNA"/>
</dbReference>
<sequence length="272" mass="32294">MIAHFAGRSKSQPNVFFALIRFNTQGNITNFLFKTILKEARIRFFWIFICFSLTWFTCYWFSEDLFFLSAKSFLILSYSGFICTQLTEALSTYVTISLISCFYFFFSFLSYQIWCFLIPSCYKEQRKKYNKFFYLSGFCFFLFFFATFVGIVPNVWHFLYELNKTSTNLLIIKLQPKIFDYILLTVRILFISSICSQVQVLVIFLLESKGIFVKSCCKNRRFFMVLSIFTAAFLTPPDIWCQIVACLLIYCIIELTIFYALIIQVYKKQRVL</sequence>
<dbReference type="AlphaFoldDB" id="A0A0B4VJ24"/>
<proteinExistence type="inferred from homology"/>
<name>A0A0B4VJ24_9BRYO</name>
<comment type="subcellular location">
    <subcellularLocation>
        <location evidence="1">Membrane</location>
        <topology evidence="1">Multi-pass membrane protein</topology>
    </subcellularLocation>
</comment>
<evidence type="ECO:0000256" key="3">
    <source>
        <dbReference type="ARBA" id="ARBA00022692"/>
    </source>
</evidence>
<organism evidence="7">
    <name type="scientific">Orthotrichum rogeri</name>
    <dbReference type="NCBI Taxonomy" id="1592803"/>
    <lineage>
        <taxon>Eukaryota</taxon>
        <taxon>Viridiplantae</taxon>
        <taxon>Streptophyta</taxon>
        <taxon>Embryophyta</taxon>
        <taxon>Bryophyta</taxon>
        <taxon>Bryophytina</taxon>
        <taxon>Bryopsida</taxon>
        <taxon>Bryidae</taxon>
        <taxon>Bryanae</taxon>
        <taxon>Orthotrichales</taxon>
        <taxon>Orthotrichaceae</taxon>
        <taxon>Orthotrichum</taxon>
    </lineage>
</organism>
<evidence type="ECO:0000313" key="7">
    <source>
        <dbReference type="EMBL" id="AJD22429.1"/>
    </source>
</evidence>
<protein>
    <submittedName>
        <fullName evidence="7">Sec-independent protein translocase protein</fullName>
    </submittedName>
</protein>
<comment type="similarity">
    <text evidence="2">Belongs to the TatC family.</text>
</comment>
<feature type="transmembrane region" description="Helical" evidence="6">
    <location>
        <begin position="96"/>
        <end position="120"/>
    </location>
</feature>
<dbReference type="GO" id="GO:0009977">
    <property type="term" value="F:proton motive force dependent protein transmembrane transporter activity"/>
    <property type="evidence" value="ECO:0007669"/>
    <property type="project" value="TreeGrafter"/>
</dbReference>
<evidence type="ECO:0000256" key="2">
    <source>
        <dbReference type="ARBA" id="ARBA00008882"/>
    </source>
</evidence>
<keyword evidence="5 6" id="KW-0472">Membrane</keyword>
<dbReference type="PANTHER" id="PTHR30371">
    <property type="entry name" value="SEC-INDEPENDENT PROTEIN TRANSLOCASE PROTEIN TATC"/>
    <property type="match status" value="1"/>
</dbReference>
<dbReference type="NCBIfam" id="TIGR00945">
    <property type="entry name" value="tatC"/>
    <property type="match status" value="1"/>
</dbReference>
<gene>
    <name evidence="7" type="primary">tatC</name>
</gene>
<feature type="transmembrane region" description="Helical" evidence="6">
    <location>
        <begin position="178"/>
        <end position="206"/>
    </location>
</feature>
<dbReference type="InterPro" id="IPR002033">
    <property type="entry name" value="TatC"/>
</dbReference>
<dbReference type="GO" id="GO:0033281">
    <property type="term" value="C:TAT protein transport complex"/>
    <property type="evidence" value="ECO:0007669"/>
    <property type="project" value="TreeGrafter"/>
</dbReference>
<dbReference type="PANTHER" id="PTHR30371:SF0">
    <property type="entry name" value="SEC-INDEPENDENT PROTEIN TRANSLOCASE PROTEIN TATC, CHLOROPLASTIC-RELATED"/>
    <property type="match status" value="1"/>
</dbReference>
<geneLocation type="mitochondrion" evidence="7"/>
<keyword evidence="3 6" id="KW-0812">Transmembrane</keyword>
<keyword evidence="7" id="KW-0496">Mitochondrion</keyword>
<dbReference type="PRINTS" id="PR01840">
    <property type="entry name" value="TATCFAMILY"/>
</dbReference>
<evidence type="ECO:0000256" key="1">
    <source>
        <dbReference type="ARBA" id="ARBA00004141"/>
    </source>
</evidence>
<accession>A0A0B4VJ24</accession>
<feature type="transmembrane region" description="Helical" evidence="6">
    <location>
        <begin position="44"/>
        <end position="62"/>
    </location>
</feature>
<feature type="transmembrane region" description="Helical" evidence="6">
    <location>
        <begin position="218"/>
        <end position="236"/>
    </location>
</feature>
<evidence type="ECO:0000256" key="6">
    <source>
        <dbReference type="SAM" id="Phobius"/>
    </source>
</evidence>
<dbReference type="GO" id="GO:0065002">
    <property type="term" value="P:intracellular protein transmembrane transport"/>
    <property type="evidence" value="ECO:0007669"/>
    <property type="project" value="TreeGrafter"/>
</dbReference>
<evidence type="ECO:0000256" key="5">
    <source>
        <dbReference type="ARBA" id="ARBA00023136"/>
    </source>
</evidence>
<feature type="transmembrane region" description="Helical" evidence="6">
    <location>
        <begin position="242"/>
        <end position="266"/>
    </location>
</feature>